<dbReference type="InterPro" id="IPR009040">
    <property type="entry name" value="Ferritin-like_diiron"/>
</dbReference>
<gene>
    <name evidence="10" type="ORF">WJX75_005650</name>
</gene>
<name>A0ABR2YMV2_9CHLO</name>
<dbReference type="InterPro" id="IPR008331">
    <property type="entry name" value="Ferritin_DPS_dom"/>
</dbReference>
<evidence type="ECO:0000256" key="4">
    <source>
        <dbReference type="ARBA" id="ARBA00023004"/>
    </source>
</evidence>
<dbReference type="PANTHER" id="PTHR11431:SF75">
    <property type="entry name" value="FERRITIN"/>
    <property type="match status" value="1"/>
</dbReference>
<sequence>MHAAQKERPLPTRVTSIFHTCAKSWLTPVDRRIFPGPMRSRMRWSNWRRQRLATPRRLNKTPYLSDDIVEKLNEGTSYKHNAALILDSAAAFFGRDNVGLCGVSHFFKVAAVAERADAMHAIEFLNKRGANIKFSSVAEPPSESQWHTKEGSDVCKAFVKALALAKVGYSCAHKLYGQAQKKNDAHTIAFLECCIFEAGEKMRCLSEAVTHLKAVKGDKHAIKNFDRELECKNPCFAKAAAIEAVVPCKLQIGTMKRLLATETFALSWKFMKEESGW</sequence>
<comment type="caution">
    <text evidence="10">The sequence shown here is derived from an EMBL/GenBank/DDBJ whole genome shotgun (WGS) entry which is preliminary data.</text>
</comment>
<dbReference type="InterPro" id="IPR001519">
    <property type="entry name" value="Ferritin"/>
</dbReference>
<organism evidence="10 11">
    <name type="scientific">Coccomyxa subellipsoidea</name>
    <dbReference type="NCBI Taxonomy" id="248742"/>
    <lineage>
        <taxon>Eukaryota</taxon>
        <taxon>Viridiplantae</taxon>
        <taxon>Chlorophyta</taxon>
        <taxon>core chlorophytes</taxon>
        <taxon>Trebouxiophyceae</taxon>
        <taxon>Trebouxiophyceae incertae sedis</taxon>
        <taxon>Coccomyxaceae</taxon>
        <taxon>Coccomyxa</taxon>
    </lineage>
</organism>
<comment type="function">
    <text evidence="5">Stores iron in a soluble, non-toxic, readily available form. Important for iron homeostasis. Has ferroxidase activity. Iron is taken up in the ferrous form and deposited as ferric hydroxides after oxidation.</text>
</comment>
<evidence type="ECO:0000259" key="9">
    <source>
        <dbReference type="PROSITE" id="PS50905"/>
    </source>
</evidence>
<dbReference type="PROSITE" id="PS50905">
    <property type="entry name" value="FERRITIN_LIKE"/>
    <property type="match status" value="1"/>
</dbReference>
<evidence type="ECO:0000256" key="5">
    <source>
        <dbReference type="ARBA" id="ARBA00025111"/>
    </source>
</evidence>
<dbReference type="SUPFAM" id="SSF47240">
    <property type="entry name" value="Ferritin-like"/>
    <property type="match status" value="1"/>
</dbReference>
<comment type="catalytic activity">
    <reaction evidence="7 8">
        <text>4 Fe(2+) + O2 + 4 H(+) = 4 Fe(3+) + 2 H2O</text>
        <dbReference type="Rhea" id="RHEA:11148"/>
        <dbReference type="ChEBI" id="CHEBI:15377"/>
        <dbReference type="ChEBI" id="CHEBI:15378"/>
        <dbReference type="ChEBI" id="CHEBI:15379"/>
        <dbReference type="ChEBI" id="CHEBI:29033"/>
        <dbReference type="ChEBI" id="CHEBI:29034"/>
        <dbReference type="EC" id="1.16.3.1"/>
    </reaction>
</comment>
<dbReference type="EMBL" id="JALJOT010000008">
    <property type="protein sequence ID" value="KAK9908294.1"/>
    <property type="molecule type" value="Genomic_DNA"/>
</dbReference>
<reference evidence="10 11" key="1">
    <citation type="journal article" date="2024" name="Nat. Commun.">
        <title>Phylogenomics reveals the evolutionary origins of lichenization in chlorophyte algae.</title>
        <authorList>
            <person name="Puginier C."/>
            <person name="Libourel C."/>
            <person name="Otte J."/>
            <person name="Skaloud P."/>
            <person name="Haon M."/>
            <person name="Grisel S."/>
            <person name="Petersen M."/>
            <person name="Berrin J.G."/>
            <person name="Delaux P.M."/>
            <person name="Dal Grande F."/>
            <person name="Keller J."/>
        </authorList>
    </citation>
    <scope>NUCLEOTIDE SEQUENCE [LARGE SCALE GENOMIC DNA]</scope>
    <source>
        <strain evidence="10 11">SAG 216-7</strain>
    </source>
</reference>
<evidence type="ECO:0000256" key="6">
    <source>
        <dbReference type="ARBA" id="ARBA00026060"/>
    </source>
</evidence>
<dbReference type="Pfam" id="PF00210">
    <property type="entry name" value="Ferritin"/>
    <property type="match status" value="1"/>
</dbReference>
<keyword evidence="4 8" id="KW-0408">Iron</keyword>
<evidence type="ECO:0000256" key="1">
    <source>
        <dbReference type="ARBA" id="ARBA00007513"/>
    </source>
</evidence>
<evidence type="ECO:0000256" key="3">
    <source>
        <dbReference type="ARBA" id="ARBA00022723"/>
    </source>
</evidence>
<evidence type="ECO:0000313" key="10">
    <source>
        <dbReference type="EMBL" id="KAK9908294.1"/>
    </source>
</evidence>
<feature type="domain" description="Ferritin-like diiron" evidence="9">
    <location>
        <begin position="62"/>
        <end position="216"/>
    </location>
</feature>
<keyword evidence="8" id="KW-0560">Oxidoreductase</keyword>
<dbReference type="InterPro" id="IPR012347">
    <property type="entry name" value="Ferritin-like"/>
</dbReference>
<accession>A0ABR2YMV2</accession>
<dbReference type="Gene3D" id="1.20.1260.10">
    <property type="match status" value="1"/>
</dbReference>
<dbReference type="InterPro" id="IPR009078">
    <property type="entry name" value="Ferritin-like_SF"/>
</dbReference>
<keyword evidence="3 8" id="KW-0479">Metal-binding</keyword>
<evidence type="ECO:0000256" key="7">
    <source>
        <dbReference type="ARBA" id="ARBA00047990"/>
    </source>
</evidence>
<keyword evidence="2 8" id="KW-0409">Iron storage</keyword>
<dbReference type="PANTHER" id="PTHR11431">
    <property type="entry name" value="FERRITIN"/>
    <property type="match status" value="1"/>
</dbReference>
<dbReference type="Proteomes" id="UP001491310">
    <property type="component" value="Unassembled WGS sequence"/>
</dbReference>
<proteinExistence type="inferred from homology"/>
<evidence type="ECO:0000256" key="2">
    <source>
        <dbReference type="ARBA" id="ARBA00022434"/>
    </source>
</evidence>
<keyword evidence="11" id="KW-1185">Reference proteome</keyword>
<dbReference type="EC" id="1.16.3.1" evidence="8"/>
<comment type="function">
    <text evidence="8">Stores iron in a soluble, non-toxic, readily available form. Important for iron homeostasis. Iron is taken up in the ferrous form and deposited as ferric hydroxides after oxidation.</text>
</comment>
<evidence type="ECO:0000313" key="11">
    <source>
        <dbReference type="Proteomes" id="UP001491310"/>
    </source>
</evidence>
<protein>
    <recommendedName>
        <fullName evidence="8">Ferritin</fullName>
        <ecNumber evidence="8">1.16.3.1</ecNumber>
    </recommendedName>
</protein>
<evidence type="ECO:0000256" key="8">
    <source>
        <dbReference type="RuleBase" id="RU361145"/>
    </source>
</evidence>
<comment type="similarity">
    <text evidence="1 8">Belongs to the ferritin family.</text>
</comment>
<comment type="subunit">
    <text evidence="6">Oligomer of 24 subunits. There are two types of subunits: L (light) chain and H (heavy) chain. The major chain can be light or heavy, depending on the species and tissue type. The functional molecule forms a roughly spherical shell with a diameter of 12 nm and contains a central cavity into which the insoluble mineral iron core is deposited.</text>
</comment>